<evidence type="ECO:0000313" key="3">
    <source>
        <dbReference type="Proteomes" id="UP000237105"/>
    </source>
</evidence>
<accession>A0A2P5AXF3</accession>
<sequence length="53" mass="6336">NYRFLLSRLSFQHPYIGFSLQKAIWVSFFFLPIWNVQGFGFAYLGFWLIKSPS</sequence>
<proteinExistence type="predicted"/>
<dbReference type="EMBL" id="JXTB01000420">
    <property type="protein sequence ID" value="PON41215.1"/>
    <property type="molecule type" value="Genomic_DNA"/>
</dbReference>
<keyword evidence="3" id="KW-1185">Reference proteome</keyword>
<gene>
    <name evidence="2" type="ORF">PanWU01x14_291140</name>
</gene>
<keyword evidence="1" id="KW-0472">Membrane</keyword>
<protein>
    <submittedName>
        <fullName evidence="2">Uncharacterized protein</fullName>
    </submittedName>
</protein>
<dbReference type="AlphaFoldDB" id="A0A2P5AXF3"/>
<comment type="caution">
    <text evidence="2">The sequence shown here is derived from an EMBL/GenBank/DDBJ whole genome shotgun (WGS) entry which is preliminary data.</text>
</comment>
<name>A0A2P5AXF3_PARAD</name>
<keyword evidence="1" id="KW-1133">Transmembrane helix</keyword>
<dbReference type="Proteomes" id="UP000237105">
    <property type="component" value="Unassembled WGS sequence"/>
</dbReference>
<feature type="non-terminal residue" evidence="2">
    <location>
        <position position="1"/>
    </location>
</feature>
<evidence type="ECO:0000256" key="1">
    <source>
        <dbReference type="SAM" id="Phobius"/>
    </source>
</evidence>
<evidence type="ECO:0000313" key="2">
    <source>
        <dbReference type="EMBL" id="PON41215.1"/>
    </source>
</evidence>
<keyword evidence="1" id="KW-0812">Transmembrane</keyword>
<organism evidence="2 3">
    <name type="scientific">Parasponia andersonii</name>
    <name type="common">Sponia andersonii</name>
    <dbReference type="NCBI Taxonomy" id="3476"/>
    <lineage>
        <taxon>Eukaryota</taxon>
        <taxon>Viridiplantae</taxon>
        <taxon>Streptophyta</taxon>
        <taxon>Embryophyta</taxon>
        <taxon>Tracheophyta</taxon>
        <taxon>Spermatophyta</taxon>
        <taxon>Magnoliopsida</taxon>
        <taxon>eudicotyledons</taxon>
        <taxon>Gunneridae</taxon>
        <taxon>Pentapetalae</taxon>
        <taxon>rosids</taxon>
        <taxon>fabids</taxon>
        <taxon>Rosales</taxon>
        <taxon>Cannabaceae</taxon>
        <taxon>Parasponia</taxon>
    </lineage>
</organism>
<feature type="transmembrane region" description="Helical" evidence="1">
    <location>
        <begin position="23"/>
        <end position="49"/>
    </location>
</feature>
<reference evidence="3" key="1">
    <citation type="submission" date="2016-06" db="EMBL/GenBank/DDBJ databases">
        <title>Parallel loss of symbiosis genes in relatives of nitrogen-fixing non-legume Parasponia.</title>
        <authorList>
            <person name="Van Velzen R."/>
            <person name="Holmer R."/>
            <person name="Bu F."/>
            <person name="Rutten L."/>
            <person name="Van Zeijl A."/>
            <person name="Liu W."/>
            <person name="Santuari L."/>
            <person name="Cao Q."/>
            <person name="Sharma T."/>
            <person name="Shen D."/>
            <person name="Roswanjaya Y."/>
            <person name="Wardhani T."/>
            <person name="Kalhor M.S."/>
            <person name="Jansen J."/>
            <person name="Van den Hoogen J."/>
            <person name="Gungor B."/>
            <person name="Hartog M."/>
            <person name="Hontelez J."/>
            <person name="Verver J."/>
            <person name="Yang W.-C."/>
            <person name="Schijlen E."/>
            <person name="Repin R."/>
            <person name="Schilthuizen M."/>
            <person name="Schranz E."/>
            <person name="Heidstra R."/>
            <person name="Miyata K."/>
            <person name="Fedorova E."/>
            <person name="Kohlen W."/>
            <person name="Bisseling T."/>
            <person name="Smit S."/>
            <person name="Geurts R."/>
        </authorList>
    </citation>
    <scope>NUCLEOTIDE SEQUENCE [LARGE SCALE GENOMIC DNA]</scope>
    <source>
        <strain evidence="3">cv. WU1-14</strain>
    </source>
</reference>